<evidence type="ECO:0000256" key="1">
    <source>
        <dbReference type="ARBA" id="ARBA00004167"/>
    </source>
</evidence>
<gene>
    <name evidence="7" type="ORF">RSOLAG1IB_11253</name>
</gene>
<dbReference type="STRING" id="1108050.A0A0B7F500"/>
<dbReference type="CDD" id="cd12087">
    <property type="entry name" value="TM_EGFR-like"/>
    <property type="match status" value="1"/>
</dbReference>
<dbReference type="PANTHER" id="PTHR15549">
    <property type="entry name" value="PAIRED IMMUNOGLOBULIN-LIKE TYPE 2 RECEPTOR"/>
    <property type="match status" value="1"/>
</dbReference>
<sequence length="625" mass="65660">MRRNQHKRLGKRQNQFIPTWTGQAVEPTSALLPPVVTTPDAIAQPTTSQVLPLPNLPTSSIQLPPVLQTSTSTSTTSSPQTPATTAATTQPQAPVPTTAATQSTSSPTSLLTSSTESTTSTSSLSSSTLSTSAAATSTPEPTLVPTLATTTTTPATTTRAAATTTTPRISSSTVRATSSFTDSDGVVRQTIVVVTTAATPTATDAPKDSSNAGTIVGAIAGGFVGLICLVAFVSWIIRQHHKRKQGNHDDFDRQSYMRNSQMIPDDVMYDHPVRGTQAALALARSNTSVGPRPPTMIERKNTYFGHSQVPPSFAPGQVVSFEPGQIVSGPASAVDPAYPSPVAFAGYTPPDQHHETELVRRPSGAQLLNRAPTNGAMYDNGPYPHTPSPVSYGPGPESYGMHTPDTYSYGHDGYTYPMHPGVVDHRGMVQSVTPYQAQQYAEITRQLEGSYENDSFHPMSPVGGPVSPISQPMARVEIDSPTTGSPKSVDDKHLPNPFDELSLSSSHQRIDSTPPALPPIESLSRTGTPIDPNPQHAHWSYDAKSAQEGHRLSVAGMLMPEPPTPPPAAVLRSAHPVDPVATSPSAVANAPAPANASPPAPANGAAQPAKRPLSTFDVDDAYGGM</sequence>
<dbReference type="GO" id="GO:0016020">
    <property type="term" value="C:membrane"/>
    <property type="evidence" value="ECO:0007669"/>
    <property type="project" value="UniProtKB-SubCell"/>
</dbReference>
<evidence type="ECO:0000256" key="2">
    <source>
        <dbReference type="ARBA" id="ARBA00022692"/>
    </source>
</evidence>
<proteinExistence type="predicted"/>
<feature type="transmembrane region" description="Helical" evidence="6">
    <location>
        <begin position="215"/>
        <end position="237"/>
    </location>
</feature>
<organism evidence="7 8">
    <name type="scientific">Thanatephorus cucumeris (strain AG1-IB / isolate 7/3/14)</name>
    <name type="common">Lettuce bottom rot fungus</name>
    <name type="synonym">Rhizoctonia solani</name>
    <dbReference type="NCBI Taxonomy" id="1108050"/>
    <lineage>
        <taxon>Eukaryota</taxon>
        <taxon>Fungi</taxon>
        <taxon>Dikarya</taxon>
        <taxon>Basidiomycota</taxon>
        <taxon>Agaricomycotina</taxon>
        <taxon>Agaricomycetes</taxon>
        <taxon>Cantharellales</taxon>
        <taxon>Ceratobasidiaceae</taxon>
        <taxon>Rhizoctonia</taxon>
        <taxon>Rhizoctonia solani AG-1</taxon>
    </lineage>
</organism>
<keyword evidence="4 6" id="KW-0472">Membrane</keyword>
<dbReference type="OrthoDB" id="3263296at2759"/>
<keyword evidence="2 6" id="KW-0812">Transmembrane</keyword>
<feature type="compositionally biased region" description="Low complexity" evidence="5">
    <location>
        <begin position="580"/>
        <end position="595"/>
    </location>
</feature>
<feature type="compositionally biased region" description="Polar residues" evidence="5">
    <location>
        <begin position="12"/>
        <end position="21"/>
    </location>
</feature>
<feature type="region of interest" description="Disordered" evidence="5">
    <location>
        <begin position="48"/>
        <end position="180"/>
    </location>
</feature>
<dbReference type="EMBL" id="LN679213">
    <property type="protein sequence ID" value="CEL53121.1"/>
    <property type="molecule type" value="Genomic_DNA"/>
</dbReference>
<protein>
    <recommendedName>
        <fullName evidence="9">Transmembrane protein</fullName>
    </recommendedName>
</protein>
<feature type="compositionally biased region" description="Low complexity" evidence="5">
    <location>
        <begin position="63"/>
        <end position="167"/>
    </location>
</feature>
<feature type="region of interest" description="Disordered" evidence="5">
    <location>
        <begin position="580"/>
        <end position="625"/>
    </location>
</feature>
<keyword evidence="8" id="KW-1185">Reference proteome</keyword>
<feature type="region of interest" description="Disordered" evidence="5">
    <location>
        <begin position="1"/>
        <end position="21"/>
    </location>
</feature>
<feature type="compositionally biased region" description="Polar residues" evidence="5">
    <location>
        <begin position="48"/>
        <end position="62"/>
    </location>
</feature>
<feature type="region of interest" description="Disordered" evidence="5">
    <location>
        <begin position="477"/>
        <end position="529"/>
    </location>
</feature>
<evidence type="ECO:0008006" key="9">
    <source>
        <dbReference type="Google" id="ProtNLM"/>
    </source>
</evidence>
<comment type="subcellular location">
    <subcellularLocation>
        <location evidence="1">Membrane</location>
        <topology evidence="1">Single-pass membrane protein</topology>
    </subcellularLocation>
</comment>
<evidence type="ECO:0000256" key="4">
    <source>
        <dbReference type="ARBA" id="ARBA00023136"/>
    </source>
</evidence>
<feature type="compositionally biased region" description="Basic residues" evidence="5">
    <location>
        <begin position="1"/>
        <end position="11"/>
    </location>
</feature>
<feature type="compositionally biased region" description="Polar residues" evidence="5">
    <location>
        <begin position="168"/>
        <end position="180"/>
    </location>
</feature>
<dbReference type="GO" id="GO:0071944">
    <property type="term" value="C:cell periphery"/>
    <property type="evidence" value="ECO:0007669"/>
    <property type="project" value="UniProtKB-ARBA"/>
</dbReference>
<accession>A0A0B7F500</accession>
<reference evidence="7 8" key="1">
    <citation type="submission" date="2014-11" db="EMBL/GenBank/DDBJ databases">
        <authorList>
            <person name="Wibberg Daniel"/>
        </authorList>
    </citation>
    <scope>NUCLEOTIDE SEQUENCE [LARGE SCALE GENOMIC DNA]</scope>
    <source>
        <strain evidence="7">Rhizoctonia solani AG1-IB 7/3/14</strain>
    </source>
</reference>
<name>A0A0B7F500_THACB</name>
<evidence type="ECO:0000256" key="3">
    <source>
        <dbReference type="ARBA" id="ARBA00022989"/>
    </source>
</evidence>
<evidence type="ECO:0000313" key="7">
    <source>
        <dbReference type="EMBL" id="CEL53121.1"/>
    </source>
</evidence>
<dbReference type="Proteomes" id="UP000059188">
    <property type="component" value="Unassembled WGS sequence"/>
</dbReference>
<evidence type="ECO:0000313" key="8">
    <source>
        <dbReference type="Proteomes" id="UP000059188"/>
    </source>
</evidence>
<evidence type="ECO:0000256" key="6">
    <source>
        <dbReference type="SAM" id="Phobius"/>
    </source>
</evidence>
<dbReference type="AlphaFoldDB" id="A0A0B7F500"/>
<evidence type="ECO:0000256" key="5">
    <source>
        <dbReference type="SAM" id="MobiDB-lite"/>
    </source>
</evidence>
<dbReference type="InterPro" id="IPR051694">
    <property type="entry name" value="Immunoregulatory_rcpt-like"/>
</dbReference>
<keyword evidence="3 6" id="KW-1133">Transmembrane helix</keyword>